<dbReference type="InterPro" id="IPR036047">
    <property type="entry name" value="F-box-like_dom_sf"/>
</dbReference>
<dbReference type="InterPro" id="IPR050796">
    <property type="entry name" value="SCF_F-box_component"/>
</dbReference>
<evidence type="ECO:0000313" key="2">
    <source>
        <dbReference type="EMBL" id="EFH69390.1"/>
    </source>
</evidence>
<dbReference type="EMBL" id="GL348713">
    <property type="protein sequence ID" value="EFH69390.1"/>
    <property type="molecule type" value="Genomic_DNA"/>
</dbReference>
<evidence type="ECO:0000259" key="1">
    <source>
        <dbReference type="PROSITE" id="PS50181"/>
    </source>
</evidence>
<dbReference type="PANTHER" id="PTHR31672:SF13">
    <property type="entry name" value="F-BOX PROTEIN CPR30-LIKE"/>
    <property type="match status" value="1"/>
</dbReference>
<evidence type="ECO:0000313" key="3">
    <source>
        <dbReference type="Proteomes" id="UP000008694"/>
    </source>
</evidence>
<dbReference type="PANTHER" id="PTHR31672">
    <property type="entry name" value="BNACNNG10540D PROTEIN"/>
    <property type="match status" value="1"/>
</dbReference>
<name>D7KJ59_ARALL</name>
<protein>
    <submittedName>
        <fullName evidence="2">Predicted protein</fullName>
    </submittedName>
</protein>
<dbReference type="PROSITE" id="PS50181">
    <property type="entry name" value="FBOX"/>
    <property type="match status" value="1"/>
</dbReference>
<dbReference type="Proteomes" id="UP000008694">
    <property type="component" value="Unassembled WGS sequence"/>
</dbReference>
<dbReference type="InterPro" id="IPR001810">
    <property type="entry name" value="F-box_dom"/>
</dbReference>
<feature type="domain" description="F-box" evidence="1">
    <location>
        <begin position="1"/>
        <end position="44"/>
    </location>
</feature>
<dbReference type="HOGENOM" id="CLU_061894_0_0_1"/>
<reference evidence="3" key="1">
    <citation type="journal article" date="2011" name="Nat. Genet.">
        <title>The Arabidopsis lyrata genome sequence and the basis of rapid genome size change.</title>
        <authorList>
            <person name="Hu T.T."/>
            <person name="Pattyn P."/>
            <person name="Bakker E.G."/>
            <person name="Cao J."/>
            <person name="Cheng J.-F."/>
            <person name="Clark R.M."/>
            <person name="Fahlgren N."/>
            <person name="Fawcett J.A."/>
            <person name="Grimwood J."/>
            <person name="Gundlach H."/>
            <person name="Haberer G."/>
            <person name="Hollister J.D."/>
            <person name="Ossowski S."/>
            <person name="Ottilar R.P."/>
            <person name="Salamov A.A."/>
            <person name="Schneeberger K."/>
            <person name="Spannagl M."/>
            <person name="Wang X."/>
            <person name="Yang L."/>
            <person name="Nasrallah M.E."/>
            <person name="Bergelson J."/>
            <person name="Carrington J.C."/>
            <person name="Gaut B.S."/>
            <person name="Schmutz J."/>
            <person name="Mayer K.F.X."/>
            <person name="Van de Peer Y."/>
            <person name="Grigoriev I.V."/>
            <person name="Nordborg M."/>
            <person name="Weigel D."/>
            <person name="Guo Y.-L."/>
        </authorList>
    </citation>
    <scope>NUCLEOTIDE SEQUENCE [LARGE SCALE GENOMIC DNA]</scope>
    <source>
        <strain evidence="3">cv. MN47</strain>
    </source>
</reference>
<dbReference type="Gramene" id="Al_scaffold_0001_2172">
    <property type="protein sequence ID" value="Al_scaffold_0001_2172"/>
    <property type="gene ID" value="Al_scaffold_0001_2172"/>
</dbReference>
<dbReference type="SUPFAM" id="SSF81383">
    <property type="entry name" value="F-box domain"/>
    <property type="match status" value="1"/>
</dbReference>
<dbReference type="eggNOG" id="ENOG502STF4">
    <property type="taxonomic scope" value="Eukaryota"/>
</dbReference>
<gene>
    <name evidence="2" type="ORF">ARALYDRAFT_679849</name>
</gene>
<proteinExistence type="predicted"/>
<sequence>MESLPLPLLEKILFKLDPKSLAMMQCTRRSINSHISDDPYFKSKYLSGVGSGLLQISGFGSTTLFCNPFVNSRLFRNKAFLEIKSQILSFCSGLLLLFIDGLCVANPLTKRYRFLDHSKSMFLSRVDRRGNVSFYLRWHKMNRIGFAVDQIDRTTQAFKVVCMNDTDASNPDETMYQFEISTGDSCWRLSETTITCTASGLIKDKKPVYFDGSLHWLRKDGSILAFNPETEQARLIPIKFPPQLSSANLFAAAEKELALISATEELINVYALEDTLTDPKWVLVKQIPNGVLDKETMRCWNVGAYDGEFLVLWEMNNKEWYDGVVHGYDLRANNWGVIGSVPVWCDRNQVFYHFKPSFSSAIELNEKVDVETMVHGDDENKRISTLSKIMRLIDEISPYAKSRREAFLQKNKVLRHGENQQKKKKSSSQAESVLESFVFYAVDGSIFSDHR</sequence>
<dbReference type="AlphaFoldDB" id="D7KJ59"/>
<keyword evidence="3" id="KW-1185">Reference proteome</keyword>
<accession>D7KJ59</accession>
<organism evidence="3">
    <name type="scientific">Arabidopsis lyrata subsp. lyrata</name>
    <name type="common">Lyre-leaved rock-cress</name>
    <dbReference type="NCBI Taxonomy" id="81972"/>
    <lineage>
        <taxon>Eukaryota</taxon>
        <taxon>Viridiplantae</taxon>
        <taxon>Streptophyta</taxon>
        <taxon>Embryophyta</taxon>
        <taxon>Tracheophyta</taxon>
        <taxon>Spermatophyta</taxon>
        <taxon>Magnoliopsida</taxon>
        <taxon>eudicotyledons</taxon>
        <taxon>Gunneridae</taxon>
        <taxon>Pentapetalae</taxon>
        <taxon>rosids</taxon>
        <taxon>malvids</taxon>
        <taxon>Brassicales</taxon>
        <taxon>Brassicaceae</taxon>
        <taxon>Camelineae</taxon>
        <taxon>Arabidopsis</taxon>
    </lineage>
</organism>